<dbReference type="Pfam" id="PF06528">
    <property type="entry name" value="Phage_P2_GpE"/>
    <property type="match status" value="1"/>
</dbReference>
<evidence type="ECO:0000313" key="2">
    <source>
        <dbReference type="Proteomes" id="UP000030539"/>
    </source>
</evidence>
<organism evidence="1 2">
    <name type="scientific">Gallibacterium genomosp. 1</name>
    <dbReference type="NCBI Taxonomy" id="155515"/>
    <lineage>
        <taxon>Bacteria</taxon>
        <taxon>Pseudomonadati</taxon>
        <taxon>Pseudomonadota</taxon>
        <taxon>Gammaproteobacteria</taxon>
        <taxon>Pasteurellales</taxon>
        <taxon>Pasteurellaceae</taxon>
        <taxon>Gallibacterium</taxon>
    </lineage>
</organism>
<sequence length="48" mass="5780">MLIPATVEDAIADIATVFHWQPNVFDEMELEELMQWREKARERAEYQE</sequence>
<dbReference type="EMBL" id="JPXX01000023">
    <property type="protein sequence ID" value="KGQ36821.1"/>
    <property type="molecule type" value="Genomic_DNA"/>
</dbReference>
<dbReference type="InterPro" id="IPR009493">
    <property type="entry name" value="P2_GpE"/>
</dbReference>
<gene>
    <name evidence="1" type="ORF">JP36_08845</name>
</gene>
<dbReference type="AlphaFoldDB" id="A0A0A2XWN3"/>
<dbReference type="Proteomes" id="UP000030539">
    <property type="component" value="Unassembled WGS sequence"/>
</dbReference>
<reference evidence="1 2" key="1">
    <citation type="submission" date="2014-08" db="EMBL/GenBank/DDBJ databases">
        <title>Chaperone-usher fimbriae in a diverse selection of Gallibacterium genomes.</title>
        <authorList>
            <person name="Kudirkiene E."/>
            <person name="Bager R.J."/>
            <person name="Johnson T.J."/>
            <person name="Bojesen A.M."/>
        </authorList>
    </citation>
    <scope>NUCLEOTIDE SEQUENCE [LARGE SCALE GENOMIC DNA]</scope>
    <source>
        <strain evidence="1 2">CCM5974</strain>
    </source>
</reference>
<dbReference type="eggNOG" id="ENOG5030ST6">
    <property type="taxonomic scope" value="Bacteria"/>
</dbReference>
<protein>
    <submittedName>
        <fullName evidence="1">Phage tail protein</fullName>
    </submittedName>
</protein>
<evidence type="ECO:0000313" key="1">
    <source>
        <dbReference type="EMBL" id="KGQ36821.1"/>
    </source>
</evidence>
<proteinExistence type="predicted"/>
<accession>A0A0A2XWN3</accession>
<comment type="caution">
    <text evidence="1">The sequence shown here is derived from an EMBL/GenBank/DDBJ whole genome shotgun (WGS) entry which is preliminary data.</text>
</comment>
<dbReference type="STRING" id="155515.JP36_08845"/>
<name>A0A0A2XWN3_9PAST</name>